<name>A0ABN8P049_9CNID</name>
<dbReference type="EMBL" id="CALNXK010000040">
    <property type="protein sequence ID" value="CAH3125051.1"/>
    <property type="molecule type" value="Genomic_DNA"/>
</dbReference>
<proteinExistence type="predicted"/>
<dbReference type="PANTHER" id="PTHR46177">
    <property type="entry name" value="INTEGRASE CATALYTIC DOMAIN-CONTAINING PROTEIN"/>
    <property type="match status" value="1"/>
</dbReference>
<reference evidence="2 3" key="1">
    <citation type="submission" date="2022-05" db="EMBL/GenBank/DDBJ databases">
        <authorList>
            <consortium name="Genoscope - CEA"/>
            <person name="William W."/>
        </authorList>
    </citation>
    <scope>NUCLEOTIDE SEQUENCE [LARGE SCALE GENOMIC DNA]</scope>
</reference>
<dbReference type="Proteomes" id="UP001159405">
    <property type="component" value="Unassembled WGS sequence"/>
</dbReference>
<evidence type="ECO:0000259" key="1">
    <source>
        <dbReference type="Pfam" id="PF24764"/>
    </source>
</evidence>
<keyword evidence="3" id="KW-1185">Reference proteome</keyword>
<organism evidence="2 3">
    <name type="scientific">Porites lobata</name>
    <dbReference type="NCBI Taxonomy" id="104759"/>
    <lineage>
        <taxon>Eukaryota</taxon>
        <taxon>Metazoa</taxon>
        <taxon>Cnidaria</taxon>
        <taxon>Anthozoa</taxon>
        <taxon>Hexacorallia</taxon>
        <taxon>Scleractinia</taxon>
        <taxon>Fungiina</taxon>
        <taxon>Poritidae</taxon>
        <taxon>Porites</taxon>
    </lineage>
</organism>
<feature type="non-terminal residue" evidence="2">
    <location>
        <position position="243"/>
    </location>
</feature>
<gene>
    <name evidence="2" type="ORF">PLOB_00031574</name>
</gene>
<evidence type="ECO:0000313" key="3">
    <source>
        <dbReference type="Proteomes" id="UP001159405"/>
    </source>
</evidence>
<accession>A0ABN8P049</accession>
<sequence>MYAWSGRTLARRLQYFDIKFTDYEVDIEDVKEAVRREMDGPGQLLGYRSMQQKVREIHGLNVPRDVVYAVMKEVSPEGLQARGGVGKAKRHQRTNTYVTGGADCTISLDGHDKLCGYQKVMFPLCIYGAQDTYSARINFLRIWTSNNNPKIIGKFYLDYLYERRVLPLTIRIDRGSETGIMATMHTFLRAQYDDLDDPVHSVLYGPSTQNKIERWWRELLDRMERFFKTSHSQFVPKCDLQAS</sequence>
<protein>
    <recommendedName>
        <fullName evidence="1">Integrase core domain-containing protein</fullName>
    </recommendedName>
</protein>
<evidence type="ECO:0000313" key="2">
    <source>
        <dbReference type="EMBL" id="CAH3125051.1"/>
    </source>
</evidence>
<comment type="caution">
    <text evidence="2">The sequence shown here is derived from an EMBL/GenBank/DDBJ whole genome shotgun (WGS) entry which is preliminary data.</text>
</comment>
<dbReference type="PANTHER" id="PTHR46177:SF1">
    <property type="entry name" value="INTEGRASE CATALYTIC DOMAIN-CONTAINING PROTEIN"/>
    <property type="match status" value="1"/>
</dbReference>
<dbReference type="InterPro" id="IPR058913">
    <property type="entry name" value="Integrase_dom_put"/>
</dbReference>
<dbReference type="Pfam" id="PF24764">
    <property type="entry name" value="rva_4"/>
    <property type="match status" value="1"/>
</dbReference>
<feature type="domain" description="Integrase core" evidence="1">
    <location>
        <begin position="108"/>
        <end position="231"/>
    </location>
</feature>